<evidence type="ECO:0000313" key="3">
    <source>
        <dbReference type="Proteomes" id="UP000297839"/>
    </source>
</evidence>
<dbReference type="Proteomes" id="UP000297839">
    <property type="component" value="Unassembled WGS sequence"/>
</dbReference>
<evidence type="ECO:0000256" key="1">
    <source>
        <dbReference type="SAM" id="Phobius"/>
    </source>
</evidence>
<reference evidence="2 3" key="1">
    <citation type="submission" date="2019-03" db="EMBL/GenBank/DDBJ databases">
        <title>Ramlibacter sp. 18x22-1, whole genome shotgun sequence.</title>
        <authorList>
            <person name="Zhang X."/>
            <person name="Feng G."/>
            <person name="Zhu H."/>
        </authorList>
    </citation>
    <scope>NUCLEOTIDE SEQUENCE [LARGE SCALE GENOMIC DNA]</scope>
    <source>
        <strain evidence="2 3">18x22-1</strain>
    </source>
</reference>
<name>A0A4Z0BRZ1_9BURK</name>
<sequence length="165" mass="19196">MGRRFLSFLGRLASWPIALLILFEEWGWEPLQHGLVWLSARLHLRWLEPRIRALPPYAALALFVVPTLLLLPVKLLALWLVGQGHVALGATVIIVAKLAGTAIVARLFSLTQPALMRLAWFARLYPRWVAWKDALLARVRSSYAWRWSRLVRRRTARWWYRLRAA</sequence>
<keyword evidence="3" id="KW-1185">Reference proteome</keyword>
<evidence type="ECO:0000313" key="2">
    <source>
        <dbReference type="EMBL" id="TFZ02067.1"/>
    </source>
</evidence>
<feature type="transmembrane region" description="Helical" evidence="1">
    <location>
        <begin position="57"/>
        <end position="80"/>
    </location>
</feature>
<proteinExistence type="predicted"/>
<dbReference type="RefSeq" id="WP_135250166.1">
    <property type="nucleotide sequence ID" value="NZ_SMLK01000003.1"/>
</dbReference>
<dbReference type="AlphaFoldDB" id="A0A4Z0BRZ1"/>
<protein>
    <recommendedName>
        <fullName evidence="4">Transmembrane protein</fullName>
    </recommendedName>
</protein>
<dbReference type="OrthoDB" id="8900679at2"/>
<keyword evidence="1" id="KW-1133">Transmembrane helix</keyword>
<feature type="transmembrane region" description="Helical" evidence="1">
    <location>
        <begin position="86"/>
        <end position="108"/>
    </location>
</feature>
<evidence type="ECO:0008006" key="4">
    <source>
        <dbReference type="Google" id="ProtNLM"/>
    </source>
</evidence>
<comment type="caution">
    <text evidence="2">The sequence shown here is derived from an EMBL/GenBank/DDBJ whole genome shotgun (WGS) entry which is preliminary data.</text>
</comment>
<keyword evidence="1" id="KW-0472">Membrane</keyword>
<keyword evidence="1" id="KW-0812">Transmembrane</keyword>
<accession>A0A4Z0BRZ1</accession>
<organism evidence="2 3">
    <name type="scientific">Ramlibacter humi</name>
    <dbReference type="NCBI Taxonomy" id="2530451"/>
    <lineage>
        <taxon>Bacteria</taxon>
        <taxon>Pseudomonadati</taxon>
        <taxon>Pseudomonadota</taxon>
        <taxon>Betaproteobacteria</taxon>
        <taxon>Burkholderiales</taxon>
        <taxon>Comamonadaceae</taxon>
        <taxon>Ramlibacter</taxon>
    </lineage>
</organism>
<gene>
    <name evidence="2" type="ORF">EZ216_12895</name>
</gene>
<dbReference type="EMBL" id="SMLK01000003">
    <property type="protein sequence ID" value="TFZ02067.1"/>
    <property type="molecule type" value="Genomic_DNA"/>
</dbReference>